<feature type="compositionally biased region" description="Polar residues" evidence="1">
    <location>
        <begin position="181"/>
        <end position="191"/>
    </location>
</feature>
<reference evidence="3" key="1">
    <citation type="journal article" date="2019" name="Sci. Rep.">
        <title>Draft genome of Tanacetum cinerariifolium, the natural source of mosquito coil.</title>
        <authorList>
            <person name="Yamashiro T."/>
            <person name="Shiraishi A."/>
            <person name="Satake H."/>
            <person name="Nakayama K."/>
        </authorList>
    </citation>
    <scope>NUCLEOTIDE SEQUENCE</scope>
</reference>
<protein>
    <submittedName>
        <fullName evidence="3">Reverse transcriptase domain-containing protein</fullName>
    </submittedName>
</protein>
<dbReference type="PANTHER" id="PTHR37984:SF5">
    <property type="entry name" value="PROTEIN NYNRIN-LIKE"/>
    <property type="match status" value="1"/>
</dbReference>
<feature type="compositionally biased region" description="Basic and acidic residues" evidence="1">
    <location>
        <begin position="64"/>
        <end position="76"/>
    </location>
</feature>
<dbReference type="InterPro" id="IPR043502">
    <property type="entry name" value="DNA/RNA_pol_sf"/>
</dbReference>
<keyword evidence="3" id="KW-0808">Transferase</keyword>
<feature type="region of interest" description="Disordered" evidence="1">
    <location>
        <begin position="56"/>
        <end position="76"/>
    </location>
</feature>
<proteinExistence type="predicted"/>
<feature type="domain" description="Reverse transcriptase" evidence="2">
    <location>
        <begin position="493"/>
        <end position="555"/>
    </location>
</feature>
<keyword evidence="3" id="KW-0695">RNA-directed DNA polymerase</keyword>
<dbReference type="AlphaFoldDB" id="A0A6L2JXZ4"/>
<feature type="region of interest" description="Disordered" evidence="1">
    <location>
        <begin position="299"/>
        <end position="345"/>
    </location>
</feature>
<dbReference type="InterPro" id="IPR000477">
    <property type="entry name" value="RT_dom"/>
</dbReference>
<keyword evidence="3" id="KW-0548">Nucleotidyltransferase</keyword>
<name>A0A6L2JXZ4_TANCI</name>
<dbReference type="SUPFAM" id="SSF56672">
    <property type="entry name" value="DNA/RNA polymerases"/>
    <property type="match status" value="1"/>
</dbReference>
<dbReference type="EMBL" id="BKCJ010001310">
    <property type="protein sequence ID" value="GEU40504.1"/>
    <property type="molecule type" value="Genomic_DNA"/>
</dbReference>
<evidence type="ECO:0000256" key="1">
    <source>
        <dbReference type="SAM" id="MobiDB-lite"/>
    </source>
</evidence>
<dbReference type="PANTHER" id="PTHR37984">
    <property type="entry name" value="PROTEIN CBG26694"/>
    <property type="match status" value="1"/>
</dbReference>
<feature type="compositionally biased region" description="Basic and acidic residues" evidence="1">
    <location>
        <begin position="313"/>
        <end position="335"/>
    </location>
</feature>
<gene>
    <name evidence="3" type="ORF">Tci_012482</name>
</gene>
<dbReference type="InterPro" id="IPR050951">
    <property type="entry name" value="Retrovirus_Pol_polyprotein"/>
</dbReference>
<feature type="compositionally biased region" description="Basic residues" evidence="1">
    <location>
        <begin position="162"/>
        <end position="174"/>
    </location>
</feature>
<dbReference type="Gene3D" id="3.30.70.270">
    <property type="match status" value="2"/>
</dbReference>
<evidence type="ECO:0000313" key="3">
    <source>
        <dbReference type="EMBL" id="GEU40504.1"/>
    </source>
</evidence>
<comment type="caution">
    <text evidence="3">The sequence shown here is derived from an EMBL/GenBank/DDBJ whole genome shotgun (WGS) entry which is preliminary data.</text>
</comment>
<organism evidence="3">
    <name type="scientific">Tanacetum cinerariifolium</name>
    <name type="common">Dalmatian daisy</name>
    <name type="synonym">Chrysanthemum cinerariifolium</name>
    <dbReference type="NCBI Taxonomy" id="118510"/>
    <lineage>
        <taxon>Eukaryota</taxon>
        <taxon>Viridiplantae</taxon>
        <taxon>Streptophyta</taxon>
        <taxon>Embryophyta</taxon>
        <taxon>Tracheophyta</taxon>
        <taxon>Spermatophyta</taxon>
        <taxon>Magnoliopsida</taxon>
        <taxon>eudicotyledons</taxon>
        <taxon>Gunneridae</taxon>
        <taxon>Pentapetalae</taxon>
        <taxon>asterids</taxon>
        <taxon>campanulids</taxon>
        <taxon>Asterales</taxon>
        <taxon>Asteraceae</taxon>
        <taxon>Asteroideae</taxon>
        <taxon>Anthemideae</taxon>
        <taxon>Anthemidinae</taxon>
        <taxon>Tanacetum</taxon>
    </lineage>
</organism>
<feature type="compositionally biased region" description="Basic residues" evidence="1">
    <location>
        <begin position="119"/>
        <end position="128"/>
    </location>
</feature>
<feature type="region of interest" description="Disordered" evidence="1">
    <location>
        <begin position="94"/>
        <end position="216"/>
    </location>
</feature>
<dbReference type="InterPro" id="IPR043128">
    <property type="entry name" value="Rev_trsase/Diguanyl_cyclase"/>
</dbReference>
<feature type="compositionally biased region" description="Polar residues" evidence="1">
    <location>
        <begin position="97"/>
        <end position="109"/>
    </location>
</feature>
<sequence length="616" mass="70975">MSTMANTTPIVTTVTKTANKEKTSKEADAALKANILDFCEEHYEDILPVIMDKSAATRGKKYRNPSERPKMRDRVKYNHEDVFDRLSHRRQSAFDRLSNTYSPTKSGLNEGNPRDRSHSRGCSRRRSSSGRDCPRNRNHPCGIEESYSNTRSSYRTGYRNGYHARNRNRSRSMKIGRESESPLSRGSESGTSDGGHWKTKAKWRKPADEEDLSQKKYVKDPVEIHNNKQKDGETIEEFMERFKIKTGRMKGSPECMRIFGFMHGVNNPELTKRLNEHVPKTVEEMITATTAFIRGETAVASKKKVHTPWKSQDLSKRQTSERRSDFRNQPNERRGSNKFSPLTRTPKEIFAAESGKFKPPPPMVTPVEKRSHNKFCEFHKDKGHSTDECVQLRKQIEELERAGKLSHYIKEIRQGRDQQQTKKKDAPVKDKAATIYMIRPWIVPFQKSIARSNPSAATPLSVSWTPTRAIIKYRWPNKMRKRRLSTPVTDKAFDKKIGRMLEIYVDDLVIKSHTETELLRDIEKTFYTLRKINMKLDPKKCTFGAAEGMFLGYMINPEGIKPCPDKTEAMLQLPSPRTIKEVQSLNGKLASLNRFISKSAEKSLPLFKILKRCIKK</sequence>
<feature type="compositionally biased region" description="Polar residues" evidence="1">
    <location>
        <begin position="146"/>
        <end position="155"/>
    </location>
</feature>
<evidence type="ECO:0000259" key="2">
    <source>
        <dbReference type="Pfam" id="PF00078"/>
    </source>
</evidence>
<dbReference type="Pfam" id="PF00078">
    <property type="entry name" value="RVT_1"/>
    <property type="match status" value="1"/>
</dbReference>
<accession>A0A6L2JXZ4</accession>
<dbReference type="GO" id="GO:0003964">
    <property type="term" value="F:RNA-directed DNA polymerase activity"/>
    <property type="evidence" value="ECO:0007669"/>
    <property type="project" value="UniProtKB-KW"/>
</dbReference>